<dbReference type="RefSeq" id="WP_004418545.1">
    <property type="nucleotide sequence ID" value="NZ_AFWH01000077.1"/>
</dbReference>
<protein>
    <submittedName>
        <fullName evidence="1">Uncharacterized protein</fullName>
    </submittedName>
</protein>
<gene>
    <name evidence="1" type="ORF">VIOR3934_13667</name>
</gene>
<name>F9SYG5_VIBOR</name>
<proteinExistence type="predicted"/>
<dbReference type="EMBL" id="AFWH01000077">
    <property type="protein sequence ID" value="EGU45546.1"/>
    <property type="molecule type" value="Genomic_DNA"/>
</dbReference>
<dbReference type="Proteomes" id="UP000002817">
    <property type="component" value="Unassembled WGS sequence"/>
</dbReference>
<evidence type="ECO:0000313" key="2">
    <source>
        <dbReference type="Proteomes" id="UP000002817"/>
    </source>
</evidence>
<reference evidence="1 2" key="1">
    <citation type="journal article" date="2012" name="Int. J. Syst. Evol. Microbiol.">
        <title>Vibrio caribbeanicus sp. nov., isolated from the marine sponge Scleritoderma cyanea.</title>
        <authorList>
            <person name="Hoffmann M."/>
            <person name="Monday S.R."/>
            <person name="Allard M.W."/>
            <person name="Strain E.A."/>
            <person name="Whittaker P."/>
            <person name="Naum M."/>
            <person name="McCarthy P.J."/>
            <person name="Lopez J.V."/>
            <person name="Fischer M."/>
            <person name="Brown E.W."/>
        </authorList>
    </citation>
    <scope>NUCLEOTIDE SEQUENCE [LARGE SCALE GENOMIC DNA]</scope>
    <source>
        <strain evidence="2">CIP 102891 / ATCC 33934</strain>
    </source>
</reference>
<accession>F9SYG5</accession>
<comment type="caution">
    <text evidence="1">The sequence shown here is derived from an EMBL/GenBank/DDBJ whole genome shotgun (WGS) entry which is preliminary data.</text>
</comment>
<feature type="non-terminal residue" evidence="1">
    <location>
        <position position="1"/>
    </location>
</feature>
<dbReference type="PATRIC" id="fig|675816.5.peg.3941"/>
<organism evidence="1 2">
    <name type="scientific">Vibrio orientalis CIP 102891 = ATCC 33934</name>
    <dbReference type="NCBI Taxonomy" id="675816"/>
    <lineage>
        <taxon>Bacteria</taxon>
        <taxon>Pseudomonadati</taxon>
        <taxon>Pseudomonadota</taxon>
        <taxon>Gammaproteobacteria</taxon>
        <taxon>Vibrionales</taxon>
        <taxon>Vibrionaceae</taxon>
        <taxon>Vibrio</taxon>
        <taxon>Vibrio oreintalis group</taxon>
    </lineage>
</organism>
<evidence type="ECO:0000313" key="1">
    <source>
        <dbReference type="EMBL" id="EGU45546.1"/>
    </source>
</evidence>
<dbReference type="eggNOG" id="ENOG502ZAPA">
    <property type="taxonomic scope" value="Bacteria"/>
</dbReference>
<sequence>YEVTMTRIEFFNAVKKKRLEQLSLEELAYAHLSDSNFTETNHGLLTSSLSTVLREIRHVKWQTYGNSFLPLSAAFTVLDQLGYCYENAELTKFGNQNASSIKKSLYYFCGFAENDTDTQTLVALRNSFLHTASGLSKAQYPNQPNHRFVFDPEANDLITYPAQEWDGSFSTLTNAHTTYVNQKKLIAMVEAAVDKARGLLYDNKLVVSLPEGCPEFYYRFLKHHEQ</sequence>
<dbReference type="AlphaFoldDB" id="F9SYG5"/>